<name>A0A6N7ILV1_9FIRM</name>
<protein>
    <submittedName>
        <fullName evidence="1">Uncharacterized protein</fullName>
    </submittedName>
</protein>
<dbReference type="OrthoDB" id="1809067at2"/>
<proteinExistence type="predicted"/>
<evidence type="ECO:0000313" key="2">
    <source>
        <dbReference type="Proteomes" id="UP000441717"/>
    </source>
</evidence>
<dbReference type="AlphaFoldDB" id="A0A6N7ILV1"/>
<organism evidence="1 2">
    <name type="scientific">Desulfofundulus thermobenzoicus</name>
    <dbReference type="NCBI Taxonomy" id="29376"/>
    <lineage>
        <taxon>Bacteria</taxon>
        <taxon>Bacillati</taxon>
        <taxon>Bacillota</taxon>
        <taxon>Clostridia</taxon>
        <taxon>Eubacteriales</taxon>
        <taxon>Peptococcaceae</taxon>
        <taxon>Desulfofundulus</taxon>
    </lineage>
</organism>
<accession>A0A6N7ILV1</accession>
<evidence type="ECO:0000313" key="1">
    <source>
        <dbReference type="EMBL" id="MQL50952.1"/>
    </source>
</evidence>
<reference evidence="1 2" key="1">
    <citation type="submission" date="2019-10" db="EMBL/GenBank/DDBJ databases">
        <title>Comparative genomics of sulfur disproportionating microorganisms.</title>
        <authorList>
            <person name="Ward L.M."/>
            <person name="Bertran E."/>
            <person name="Johnston D."/>
        </authorList>
    </citation>
    <scope>NUCLEOTIDE SEQUENCE [LARGE SCALE GENOMIC DNA]</scope>
    <source>
        <strain evidence="1 2">DSM 14055</strain>
    </source>
</reference>
<gene>
    <name evidence="1" type="ORF">GFC01_01430</name>
</gene>
<dbReference type="EMBL" id="WHYR01000002">
    <property type="protein sequence ID" value="MQL50952.1"/>
    <property type="molecule type" value="Genomic_DNA"/>
</dbReference>
<comment type="caution">
    <text evidence="1">The sequence shown here is derived from an EMBL/GenBank/DDBJ whole genome shotgun (WGS) entry which is preliminary data.</text>
</comment>
<sequence>MKLTRNKLAQKLIDYLYHRINLADLVDWAEMSMMELDFNERELETIREIVGRLGLADVKAFGLTWEDIQNFLCRLGYRVDLKITEIPAVGQ</sequence>
<dbReference type="Proteomes" id="UP000441717">
    <property type="component" value="Unassembled WGS sequence"/>
</dbReference>
<keyword evidence="2" id="KW-1185">Reference proteome</keyword>